<evidence type="ECO:0000313" key="1">
    <source>
        <dbReference type="EMBL" id="KAJ1368450.1"/>
    </source>
</evidence>
<evidence type="ECO:0008006" key="3">
    <source>
        <dbReference type="Google" id="ProtNLM"/>
    </source>
</evidence>
<evidence type="ECO:0000313" key="2">
    <source>
        <dbReference type="Proteomes" id="UP001196413"/>
    </source>
</evidence>
<sequence length="141" mass="15638">MKTKMNVSTRKAKIPTGIFMINLLATISTVLGCGVMPAGQDNHYGCSLRGESYGPRRVSHTNWPMHSCINSQFMLHPPAGRVSAQHKDTCLSTDNQEMFRIEFGQYCAKQLSHSSNRNRFLGKSNAHSSSIRLQALVGARQ</sequence>
<gene>
    <name evidence="1" type="ORF">KIN20_029581</name>
</gene>
<reference evidence="1" key="1">
    <citation type="submission" date="2021-06" db="EMBL/GenBank/DDBJ databases">
        <title>Parelaphostrongylus tenuis whole genome reference sequence.</title>
        <authorList>
            <person name="Garwood T.J."/>
            <person name="Larsen P.A."/>
            <person name="Fountain-Jones N.M."/>
            <person name="Garbe J.R."/>
            <person name="Macchietto M.G."/>
            <person name="Kania S.A."/>
            <person name="Gerhold R.W."/>
            <person name="Richards J.E."/>
            <person name="Wolf T.M."/>
        </authorList>
    </citation>
    <scope>NUCLEOTIDE SEQUENCE</scope>
    <source>
        <strain evidence="1">MNPRO001-30</strain>
        <tissue evidence="1">Meninges</tissue>
    </source>
</reference>
<organism evidence="1 2">
    <name type="scientific">Parelaphostrongylus tenuis</name>
    <name type="common">Meningeal worm</name>
    <dbReference type="NCBI Taxonomy" id="148309"/>
    <lineage>
        <taxon>Eukaryota</taxon>
        <taxon>Metazoa</taxon>
        <taxon>Ecdysozoa</taxon>
        <taxon>Nematoda</taxon>
        <taxon>Chromadorea</taxon>
        <taxon>Rhabditida</taxon>
        <taxon>Rhabditina</taxon>
        <taxon>Rhabditomorpha</taxon>
        <taxon>Strongyloidea</taxon>
        <taxon>Metastrongylidae</taxon>
        <taxon>Parelaphostrongylus</taxon>
    </lineage>
</organism>
<protein>
    <recommendedName>
        <fullName evidence="3">Lipoprotein</fullName>
    </recommendedName>
</protein>
<dbReference type="PROSITE" id="PS51257">
    <property type="entry name" value="PROKAR_LIPOPROTEIN"/>
    <property type="match status" value="1"/>
</dbReference>
<proteinExistence type="predicted"/>
<dbReference type="EMBL" id="JAHQIW010006193">
    <property type="protein sequence ID" value="KAJ1368450.1"/>
    <property type="molecule type" value="Genomic_DNA"/>
</dbReference>
<accession>A0AAD5WFS7</accession>
<name>A0AAD5WFS7_PARTN</name>
<dbReference type="AlphaFoldDB" id="A0AAD5WFS7"/>
<keyword evidence="2" id="KW-1185">Reference proteome</keyword>
<dbReference type="Proteomes" id="UP001196413">
    <property type="component" value="Unassembled WGS sequence"/>
</dbReference>
<comment type="caution">
    <text evidence="1">The sequence shown here is derived from an EMBL/GenBank/DDBJ whole genome shotgun (WGS) entry which is preliminary data.</text>
</comment>